<dbReference type="SUPFAM" id="SSF69118">
    <property type="entry name" value="AhpD-like"/>
    <property type="match status" value="1"/>
</dbReference>
<dbReference type="CDD" id="cd02233">
    <property type="entry name" value="cupin_HNL-like"/>
    <property type="match status" value="1"/>
</dbReference>
<comment type="caution">
    <text evidence="2">The sequence shown here is derived from an EMBL/GenBank/DDBJ whole genome shotgun (WGS) entry which is preliminary data.</text>
</comment>
<dbReference type="SUPFAM" id="SSF51182">
    <property type="entry name" value="RmlC-like cupins"/>
    <property type="match status" value="1"/>
</dbReference>
<accession>A0A412G794</accession>
<organism evidence="2 3">
    <name type="scientific">Phocaeicola coprocola</name>
    <dbReference type="NCBI Taxonomy" id="310298"/>
    <lineage>
        <taxon>Bacteria</taxon>
        <taxon>Pseudomonadati</taxon>
        <taxon>Bacteroidota</taxon>
        <taxon>Bacteroidia</taxon>
        <taxon>Bacteroidales</taxon>
        <taxon>Bacteroidaceae</taxon>
        <taxon>Phocaeicola</taxon>
    </lineage>
</organism>
<dbReference type="GO" id="GO:0051920">
    <property type="term" value="F:peroxiredoxin activity"/>
    <property type="evidence" value="ECO:0007669"/>
    <property type="project" value="InterPro"/>
</dbReference>
<dbReference type="InterPro" id="IPR014710">
    <property type="entry name" value="RmlC-like_jellyroll"/>
</dbReference>
<keyword evidence="3" id="KW-1185">Reference proteome</keyword>
<dbReference type="AlphaFoldDB" id="A0A412G794"/>
<dbReference type="Gene3D" id="2.60.120.10">
    <property type="entry name" value="Jelly Rolls"/>
    <property type="match status" value="1"/>
</dbReference>
<dbReference type="Gene3D" id="1.20.1290.10">
    <property type="entry name" value="AhpD-like"/>
    <property type="match status" value="1"/>
</dbReference>
<evidence type="ECO:0000313" key="3">
    <source>
        <dbReference type="Proteomes" id="UP000285864"/>
    </source>
</evidence>
<feature type="domain" description="Carboxymuconolactone decarboxylase-like" evidence="1">
    <location>
        <begin position="196"/>
        <end position="278"/>
    </location>
</feature>
<dbReference type="RefSeq" id="WP_118485358.1">
    <property type="nucleotide sequence ID" value="NZ_QRUU01000125.1"/>
</dbReference>
<reference evidence="2 3" key="1">
    <citation type="submission" date="2018-08" db="EMBL/GenBank/DDBJ databases">
        <title>A genome reference for cultivated species of the human gut microbiota.</title>
        <authorList>
            <person name="Zou Y."/>
            <person name="Xue W."/>
            <person name="Luo G."/>
        </authorList>
    </citation>
    <scope>NUCLEOTIDE SEQUENCE [LARGE SCALE GENOMIC DNA]</scope>
    <source>
        <strain evidence="2 3">AF24-2</strain>
    </source>
</reference>
<sequence length="420" mass="46605">MRIKDFILVCITTAIMFPMTTLKAQNMEKEKQLPEYLSAFPLGEENVQYARFFIGKSYLAPLTSNKDLNTPVCNVTFEPGCRNNWHSHTGGQLLIAVGGKGYYQEKGKPARLLLPGDIVEIAPNVIHWHGAAPDNWFSHLAIECNPQSNKNTWLEPVDDEQYLAATSQSNTLSAEAAKNQATWYSSVNDKLAVSDPELTKISGNFAFGEVQKYSNLDTRTRILVTMASAITANAKTTYLQTLHAALSNGITPLEIKEVLYHAVPYAGMAKVEEMVEIASKFLEDRGVKLPLAPQSILQPETRQEKGLALQKSIFGDQIDRMYETSPENQLHIQKFLSANCFGDYQTRPVFDIPTRELLTFAILISLGGCEPQVKGHITGNVNVGNDKLKLLAVATQLLPYIGYPRTLNAITCLNEVIPEK</sequence>
<dbReference type="InterPro" id="IPR029032">
    <property type="entry name" value="AhpD-like"/>
</dbReference>
<evidence type="ECO:0000259" key="1">
    <source>
        <dbReference type="Pfam" id="PF02627"/>
    </source>
</evidence>
<dbReference type="Proteomes" id="UP000285864">
    <property type="component" value="Unassembled WGS sequence"/>
</dbReference>
<dbReference type="InterPro" id="IPR011051">
    <property type="entry name" value="RmlC_Cupin_sf"/>
</dbReference>
<dbReference type="InterPro" id="IPR003779">
    <property type="entry name" value="CMD-like"/>
</dbReference>
<dbReference type="InterPro" id="IPR047263">
    <property type="entry name" value="HNL-like_cupin"/>
</dbReference>
<protein>
    <submittedName>
        <fullName evidence="2">4-carboxymuconolactone decarboxylase</fullName>
    </submittedName>
</protein>
<proteinExistence type="predicted"/>
<dbReference type="Pfam" id="PF02627">
    <property type="entry name" value="CMD"/>
    <property type="match status" value="2"/>
</dbReference>
<feature type="domain" description="Carboxymuconolactone decarboxylase-like" evidence="1">
    <location>
        <begin position="333"/>
        <end position="414"/>
    </location>
</feature>
<evidence type="ECO:0000313" key="2">
    <source>
        <dbReference type="EMBL" id="RGR88872.1"/>
    </source>
</evidence>
<gene>
    <name evidence="2" type="ORF">DWY20_14460</name>
</gene>
<dbReference type="PANTHER" id="PTHR33570:SF2">
    <property type="entry name" value="CARBOXYMUCONOLACTONE DECARBOXYLASE-LIKE DOMAIN-CONTAINING PROTEIN"/>
    <property type="match status" value="1"/>
</dbReference>
<name>A0A412G794_9BACT</name>
<dbReference type="PANTHER" id="PTHR33570">
    <property type="entry name" value="4-CARBOXYMUCONOLACTONE DECARBOXYLASE FAMILY PROTEIN"/>
    <property type="match status" value="1"/>
</dbReference>
<dbReference type="EMBL" id="QRUU01000125">
    <property type="protein sequence ID" value="RGR88872.1"/>
    <property type="molecule type" value="Genomic_DNA"/>
</dbReference>
<dbReference type="InterPro" id="IPR052512">
    <property type="entry name" value="4CMD/NDH-1_regulator"/>
</dbReference>